<organism evidence="1 2">
    <name type="scientific">Streptomyces alanosinicus</name>
    <dbReference type="NCBI Taxonomy" id="68171"/>
    <lineage>
        <taxon>Bacteria</taxon>
        <taxon>Bacillati</taxon>
        <taxon>Actinomycetota</taxon>
        <taxon>Actinomycetes</taxon>
        <taxon>Kitasatosporales</taxon>
        <taxon>Streptomycetaceae</taxon>
        <taxon>Streptomyces</taxon>
    </lineage>
</organism>
<dbReference type="AlphaFoldDB" id="A0A918YHI4"/>
<reference evidence="1" key="2">
    <citation type="submission" date="2020-09" db="EMBL/GenBank/DDBJ databases">
        <authorList>
            <person name="Sun Q."/>
            <person name="Ohkuma M."/>
        </authorList>
    </citation>
    <scope>NUCLEOTIDE SEQUENCE</scope>
    <source>
        <strain evidence="1">JCM 4714</strain>
    </source>
</reference>
<evidence type="ECO:0000313" key="1">
    <source>
        <dbReference type="EMBL" id="GHE04225.1"/>
    </source>
</evidence>
<keyword evidence="2" id="KW-1185">Reference proteome</keyword>
<comment type="caution">
    <text evidence="1">The sequence shown here is derived from an EMBL/GenBank/DDBJ whole genome shotgun (WGS) entry which is preliminary data.</text>
</comment>
<gene>
    <name evidence="1" type="ORF">GCM10010339_34710</name>
</gene>
<dbReference type="EMBL" id="BMVG01000007">
    <property type="protein sequence ID" value="GHE04225.1"/>
    <property type="molecule type" value="Genomic_DNA"/>
</dbReference>
<accession>A0A918YHI4</accession>
<sequence>MGRRLGLGVRVRLLGLRRVCLRRLWGWVGVCVAPSVRFVGGAVPGGVRPRSGVLSVQG</sequence>
<evidence type="ECO:0000313" key="2">
    <source>
        <dbReference type="Proteomes" id="UP000655443"/>
    </source>
</evidence>
<dbReference type="Proteomes" id="UP000655443">
    <property type="component" value="Unassembled WGS sequence"/>
</dbReference>
<proteinExistence type="predicted"/>
<name>A0A918YHI4_9ACTN</name>
<reference evidence="1" key="1">
    <citation type="journal article" date="2014" name="Int. J. Syst. Evol. Microbiol.">
        <title>Complete genome sequence of Corynebacterium casei LMG S-19264T (=DSM 44701T), isolated from a smear-ripened cheese.</title>
        <authorList>
            <consortium name="US DOE Joint Genome Institute (JGI-PGF)"/>
            <person name="Walter F."/>
            <person name="Albersmeier A."/>
            <person name="Kalinowski J."/>
            <person name="Ruckert C."/>
        </authorList>
    </citation>
    <scope>NUCLEOTIDE SEQUENCE</scope>
    <source>
        <strain evidence="1">JCM 4714</strain>
    </source>
</reference>
<protein>
    <submittedName>
        <fullName evidence="1">Uncharacterized protein</fullName>
    </submittedName>
</protein>